<accession>A0A9D2KSE5</accession>
<evidence type="ECO:0000313" key="3">
    <source>
        <dbReference type="Proteomes" id="UP000823821"/>
    </source>
</evidence>
<feature type="transmembrane region" description="Helical" evidence="1">
    <location>
        <begin position="122"/>
        <end position="144"/>
    </location>
</feature>
<feature type="transmembrane region" description="Helical" evidence="1">
    <location>
        <begin position="62"/>
        <end position="85"/>
    </location>
</feature>
<evidence type="ECO:0000313" key="2">
    <source>
        <dbReference type="EMBL" id="HJA79830.1"/>
    </source>
</evidence>
<reference evidence="2" key="1">
    <citation type="journal article" date="2021" name="PeerJ">
        <title>Extensive microbial diversity within the chicken gut microbiome revealed by metagenomics and culture.</title>
        <authorList>
            <person name="Gilroy R."/>
            <person name="Ravi A."/>
            <person name="Getino M."/>
            <person name="Pursley I."/>
            <person name="Horton D.L."/>
            <person name="Alikhan N.F."/>
            <person name="Baker D."/>
            <person name="Gharbi K."/>
            <person name="Hall N."/>
            <person name="Watson M."/>
            <person name="Adriaenssens E.M."/>
            <person name="Foster-Nyarko E."/>
            <person name="Jarju S."/>
            <person name="Secka A."/>
            <person name="Antonio M."/>
            <person name="Oren A."/>
            <person name="Chaudhuri R.R."/>
            <person name="La Ragione R."/>
            <person name="Hildebrand F."/>
            <person name="Pallen M.J."/>
        </authorList>
    </citation>
    <scope>NUCLEOTIDE SEQUENCE</scope>
    <source>
        <strain evidence="2">5032</strain>
    </source>
</reference>
<feature type="transmembrane region" description="Helical" evidence="1">
    <location>
        <begin position="37"/>
        <end position="56"/>
    </location>
</feature>
<feature type="transmembrane region" description="Helical" evidence="1">
    <location>
        <begin position="156"/>
        <end position="175"/>
    </location>
</feature>
<keyword evidence="1" id="KW-1133">Transmembrane helix</keyword>
<keyword evidence="1" id="KW-0812">Transmembrane</keyword>
<feature type="transmembrane region" description="Helical" evidence="1">
    <location>
        <begin position="6"/>
        <end position="25"/>
    </location>
</feature>
<dbReference type="Proteomes" id="UP000823821">
    <property type="component" value="Unassembled WGS sequence"/>
</dbReference>
<comment type="caution">
    <text evidence="2">The sequence shown here is derived from an EMBL/GenBank/DDBJ whole genome shotgun (WGS) entry which is preliminary data.</text>
</comment>
<feature type="transmembrane region" description="Helical" evidence="1">
    <location>
        <begin position="97"/>
        <end position="116"/>
    </location>
</feature>
<proteinExistence type="predicted"/>
<protein>
    <submittedName>
        <fullName evidence="2">Uncharacterized protein</fullName>
    </submittedName>
</protein>
<sequence length="209" mass="22247">MNGPWLLILLLSELPVAFLLALGAAGRARWCGAGRTAALVAAVLTPLLAEGLRHVLLRSGQYLFVVHPVLVLAAMLAGGLAGWAVGGRLRTERLLPALDALGFFLLTALLVHSGLASGLYEAQIGLCLLAWLIAGLTSLLRDMLLGDASRLMEEQVYATGMALAALLLLAARLHWPALCLADQLGLVWACALIPLLLREAIRSRRTARH</sequence>
<keyword evidence="1" id="KW-0472">Membrane</keyword>
<feature type="transmembrane region" description="Helical" evidence="1">
    <location>
        <begin position="181"/>
        <end position="201"/>
    </location>
</feature>
<dbReference type="AlphaFoldDB" id="A0A9D2KSE5"/>
<reference evidence="2" key="2">
    <citation type="submission" date="2021-04" db="EMBL/GenBank/DDBJ databases">
        <authorList>
            <person name="Gilroy R."/>
        </authorList>
    </citation>
    <scope>NUCLEOTIDE SEQUENCE</scope>
    <source>
        <strain evidence="2">5032</strain>
    </source>
</reference>
<organism evidence="2 3">
    <name type="scientific">Candidatus Desulfovibrio intestinavium</name>
    <dbReference type="NCBI Taxonomy" id="2838534"/>
    <lineage>
        <taxon>Bacteria</taxon>
        <taxon>Pseudomonadati</taxon>
        <taxon>Thermodesulfobacteriota</taxon>
        <taxon>Desulfovibrionia</taxon>
        <taxon>Desulfovibrionales</taxon>
        <taxon>Desulfovibrionaceae</taxon>
        <taxon>Desulfovibrio</taxon>
    </lineage>
</organism>
<dbReference type="EMBL" id="DWZD01000051">
    <property type="protein sequence ID" value="HJA79830.1"/>
    <property type="molecule type" value="Genomic_DNA"/>
</dbReference>
<name>A0A9D2KSE5_9BACT</name>
<gene>
    <name evidence="2" type="ORF">H9784_09755</name>
</gene>
<evidence type="ECO:0000256" key="1">
    <source>
        <dbReference type="SAM" id="Phobius"/>
    </source>
</evidence>